<feature type="compositionally biased region" description="Basic residues" evidence="1">
    <location>
        <begin position="26"/>
        <end position="39"/>
    </location>
</feature>
<sequence>MPSFPWVSVCDWLNLPARASGGGKNSKPRKTTRSRQTKSARHERSTVTWRCGRGSGRESGSRIVRWK</sequence>
<gene>
    <name evidence="2" type="ORF">BofuT4_uP037360.1</name>
</gene>
<protein>
    <submittedName>
        <fullName evidence="2">Uncharacterized protein</fullName>
    </submittedName>
</protein>
<reference evidence="3" key="1">
    <citation type="journal article" date="2011" name="PLoS Genet.">
        <title>Genomic analysis of the necrotrophic fungal pathogens Sclerotinia sclerotiorum and Botrytis cinerea.</title>
        <authorList>
            <person name="Amselem J."/>
            <person name="Cuomo C.A."/>
            <person name="van Kan J.A."/>
            <person name="Viaud M."/>
            <person name="Benito E.P."/>
            <person name="Couloux A."/>
            <person name="Coutinho P.M."/>
            <person name="de Vries R.P."/>
            <person name="Dyer P.S."/>
            <person name="Fillinger S."/>
            <person name="Fournier E."/>
            <person name="Gout L."/>
            <person name="Hahn M."/>
            <person name="Kohn L."/>
            <person name="Lapalu N."/>
            <person name="Plummer K.M."/>
            <person name="Pradier J.M."/>
            <person name="Quevillon E."/>
            <person name="Sharon A."/>
            <person name="Simon A."/>
            <person name="ten Have A."/>
            <person name="Tudzynski B."/>
            <person name="Tudzynski P."/>
            <person name="Wincker P."/>
            <person name="Andrew M."/>
            <person name="Anthouard V."/>
            <person name="Beever R.E."/>
            <person name="Beffa R."/>
            <person name="Benoit I."/>
            <person name="Bouzid O."/>
            <person name="Brault B."/>
            <person name="Chen Z."/>
            <person name="Choquer M."/>
            <person name="Collemare J."/>
            <person name="Cotton P."/>
            <person name="Danchin E.G."/>
            <person name="Da Silva C."/>
            <person name="Gautier A."/>
            <person name="Giraud C."/>
            <person name="Giraud T."/>
            <person name="Gonzalez C."/>
            <person name="Grossetete S."/>
            <person name="Guldener U."/>
            <person name="Henrissat B."/>
            <person name="Howlett B.J."/>
            <person name="Kodira C."/>
            <person name="Kretschmer M."/>
            <person name="Lappartient A."/>
            <person name="Leroch M."/>
            <person name="Levis C."/>
            <person name="Mauceli E."/>
            <person name="Neuveglise C."/>
            <person name="Oeser B."/>
            <person name="Pearson M."/>
            <person name="Poulain J."/>
            <person name="Poussereau N."/>
            <person name="Quesneville H."/>
            <person name="Rascle C."/>
            <person name="Schumacher J."/>
            <person name="Segurens B."/>
            <person name="Sexton A."/>
            <person name="Silva E."/>
            <person name="Sirven C."/>
            <person name="Soanes D.M."/>
            <person name="Talbot N.J."/>
            <person name="Templeton M."/>
            <person name="Yandava C."/>
            <person name="Yarden O."/>
            <person name="Zeng Q."/>
            <person name="Rollins J.A."/>
            <person name="Lebrun M.H."/>
            <person name="Dickman M."/>
        </authorList>
    </citation>
    <scope>NUCLEOTIDE SEQUENCE [LARGE SCALE GENOMIC DNA]</scope>
    <source>
        <strain evidence="3">T4</strain>
    </source>
</reference>
<evidence type="ECO:0000256" key="1">
    <source>
        <dbReference type="SAM" id="MobiDB-lite"/>
    </source>
</evidence>
<dbReference type="HOGENOM" id="CLU_2812035_0_0_1"/>
<evidence type="ECO:0000313" key="2">
    <source>
        <dbReference type="EMBL" id="CCD47756.1"/>
    </source>
</evidence>
<dbReference type="Proteomes" id="UP000008177">
    <property type="component" value="Unplaced contigs"/>
</dbReference>
<evidence type="ECO:0000313" key="3">
    <source>
        <dbReference type="Proteomes" id="UP000008177"/>
    </source>
</evidence>
<feature type="region of interest" description="Disordered" evidence="1">
    <location>
        <begin position="17"/>
        <end position="67"/>
    </location>
</feature>
<name>G2Y516_BOTF4</name>
<organism evidence="2 3">
    <name type="scientific">Botryotinia fuckeliana (strain T4)</name>
    <name type="common">Noble rot fungus</name>
    <name type="synonym">Botrytis cinerea</name>
    <dbReference type="NCBI Taxonomy" id="999810"/>
    <lineage>
        <taxon>Eukaryota</taxon>
        <taxon>Fungi</taxon>
        <taxon>Dikarya</taxon>
        <taxon>Ascomycota</taxon>
        <taxon>Pezizomycotina</taxon>
        <taxon>Leotiomycetes</taxon>
        <taxon>Helotiales</taxon>
        <taxon>Sclerotiniaceae</taxon>
        <taxon>Botrytis</taxon>
    </lineage>
</organism>
<dbReference type="InParanoid" id="G2Y516"/>
<proteinExistence type="predicted"/>
<accession>G2Y516</accession>
<dbReference type="AlphaFoldDB" id="G2Y516"/>
<dbReference type="EMBL" id="FQ790287">
    <property type="protein sequence ID" value="CCD47756.1"/>
    <property type="molecule type" value="Genomic_DNA"/>
</dbReference>